<dbReference type="InterPro" id="IPR011990">
    <property type="entry name" value="TPR-like_helical_dom_sf"/>
</dbReference>
<feature type="domain" description="Peptidase C45 hydrolase" evidence="2">
    <location>
        <begin position="206"/>
        <end position="314"/>
    </location>
</feature>
<dbReference type="Proteomes" id="UP000321412">
    <property type="component" value="Unassembled WGS sequence"/>
</dbReference>
<feature type="region of interest" description="Disordered" evidence="1">
    <location>
        <begin position="1"/>
        <end position="24"/>
    </location>
</feature>
<accession>A0A5C6X3Q9</accession>
<keyword evidence="4" id="KW-1185">Reference proteome</keyword>
<evidence type="ECO:0000313" key="3">
    <source>
        <dbReference type="EMBL" id="TXD34926.1"/>
    </source>
</evidence>
<dbReference type="Pfam" id="PF03417">
    <property type="entry name" value="AAT"/>
    <property type="match status" value="1"/>
</dbReference>
<gene>
    <name evidence="3" type="ORF">FRC98_17545</name>
</gene>
<dbReference type="InterPro" id="IPR005079">
    <property type="entry name" value="Peptidase_C45_hydrolase"/>
</dbReference>
<feature type="compositionally biased region" description="Polar residues" evidence="1">
    <location>
        <begin position="8"/>
        <end position="22"/>
    </location>
</feature>
<proteinExistence type="predicted"/>
<dbReference type="AlphaFoldDB" id="A0A5C6X3Q9"/>
<evidence type="ECO:0000259" key="2">
    <source>
        <dbReference type="Pfam" id="PF03417"/>
    </source>
</evidence>
<comment type="caution">
    <text evidence="3">The sequence shown here is derived from an EMBL/GenBank/DDBJ whole genome shotgun (WGS) entry which is preliminary data.</text>
</comment>
<dbReference type="EMBL" id="VOSM01000011">
    <property type="protein sequence ID" value="TXD34926.1"/>
    <property type="molecule type" value="Genomic_DNA"/>
</dbReference>
<protein>
    <recommendedName>
        <fullName evidence="2">Peptidase C45 hydrolase domain-containing protein</fullName>
    </recommendedName>
</protein>
<sequence length="589" mass="63298">MHQGDDAMSSTSTDGARSSEPGQSAARAVYYPERAGGLGRVTTPVGDVHVANVSGPLTSAGRDLGRRLATELREGAHRAFDDYVQRISAESGSRVIAAAGRVVGGAVLPRLLRQRLPAEHLQILTAFAEGAGLDVEEALATQQIWDQWAWARAGNVAGLVEGRLKARSHSPLLASSAVVVPTDTCGVLHAFSFENAAVERWDRAARVVVMHPDHGFSYALVSSLGFLTGLPAGMNAAGLTLSTHPGPAALGDRAGVPLGPAALQVLNEARTIEEAVAILRQHPPMTSWTYVLSEGASGRRAKVEVSPLRVGVEVEEGRGLFVRGGPSTAELQRSPALAREEARRDAHLGSLIATWRSDRPLPLMELARGLGGDSEAAPGSDAIRIAEVMSVIFEPAAGRLWVAAGRAPTALRWFVPLRLRGAHGEARAELDTRVEPVQAWPTWQESARGRAADYYRNAYRLYLEGEDPQRLLITLEYAVALEPTSARYHVLAGLVALSALRGRRAEGAFRRALDAIDEAGRRAEVGLYLGWALDLQGRRKAARELYARVSDDAQAHGVTRRAAAAARRRRFSNREAQRLHIDFVLASAL</sequence>
<evidence type="ECO:0000256" key="1">
    <source>
        <dbReference type="SAM" id="MobiDB-lite"/>
    </source>
</evidence>
<dbReference type="OrthoDB" id="312907at2"/>
<reference evidence="3 4" key="1">
    <citation type="submission" date="2019-08" db="EMBL/GenBank/DDBJ databases">
        <title>Bradymonadales sp. TMQ4.</title>
        <authorList>
            <person name="Liang Q."/>
        </authorList>
    </citation>
    <scope>NUCLEOTIDE SEQUENCE [LARGE SCALE GENOMIC DNA]</scope>
    <source>
        <strain evidence="3 4">TMQ4</strain>
    </source>
</reference>
<organism evidence="3 4">
    <name type="scientific">Lujinxingia vulgaris</name>
    <dbReference type="NCBI Taxonomy" id="2600176"/>
    <lineage>
        <taxon>Bacteria</taxon>
        <taxon>Deltaproteobacteria</taxon>
        <taxon>Bradymonadales</taxon>
        <taxon>Lujinxingiaceae</taxon>
        <taxon>Lujinxingia</taxon>
    </lineage>
</organism>
<name>A0A5C6X3Q9_9DELT</name>
<dbReference type="Gene3D" id="1.25.40.10">
    <property type="entry name" value="Tetratricopeptide repeat domain"/>
    <property type="match status" value="1"/>
</dbReference>
<dbReference type="Gene3D" id="3.60.60.10">
    <property type="entry name" value="Penicillin V Acylase, Chain A"/>
    <property type="match status" value="1"/>
</dbReference>
<evidence type="ECO:0000313" key="4">
    <source>
        <dbReference type="Proteomes" id="UP000321412"/>
    </source>
</evidence>